<dbReference type="InterPro" id="IPR001736">
    <property type="entry name" value="PLipase_D/transphosphatidylase"/>
</dbReference>
<protein>
    <submittedName>
        <fullName evidence="2">Cardiolipin synthase C</fullName>
        <ecNumber evidence="2">2.7.8.-</ecNumber>
    </submittedName>
</protein>
<keyword evidence="3" id="KW-1185">Reference proteome</keyword>
<dbReference type="CDD" id="cd09113">
    <property type="entry name" value="PLDc_ymdC_like_2"/>
    <property type="match status" value="1"/>
</dbReference>
<feature type="domain" description="PLD phosphodiesterase" evidence="1">
    <location>
        <begin position="170"/>
        <end position="197"/>
    </location>
</feature>
<accession>A0A7U7I7P8</accession>
<dbReference type="EC" id="2.7.8.-" evidence="2"/>
<organism evidence="2 3">
    <name type="scientific">Zestomonas carbonaria</name>
    <dbReference type="NCBI Taxonomy" id="2762745"/>
    <lineage>
        <taxon>Bacteria</taxon>
        <taxon>Pseudomonadati</taxon>
        <taxon>Pseudomonadota</taxon>
        <taxon>Gammaproteobacteria</taxon>
        <taxon>Pseudomonadales</taxon>
        <taxon>Pseudomonadaceae</taxon>
        <taxon>Zestomonas</taxon>
    </lineage>
</organism>
<dbReference type="AlphaFoldDB" id="A0A7U7I7P8"/>
<dbReference type="InterPro" id="IPR025202">
    <property type="entry name" value="PLD-like_dom"/>
</dbReference>
<dbReference type="CDD" id="cd09111">
    <property type="entry name" value="PLDc_ymdC_like_1"/>
    <property type="match status" value="1"/>
</dbReference>
<evidence type="ECO:0000259" key="1">
    <source>
        <dbReference type="PROSITE" id="PS50035"/>
    </source>
</evidence>
<dbReference type="EMBL" id="CAJFCI010000012">
    <property type="protein sequence ID" value="CAD5105891.1"/>
    <property type="molecule type" value="Genomic_DNA"/>
</dbReference>
<dbReference type="PANTHER" id="PTHR21248">
    <property type="entry name" value="CARDIOLIPIN SYNTHASE"/>
    <property type="match status" value="1"/>
</dbReference>
<feature type="domain" description="PLD phosphodiesterase" evidence="1">
    <location>
        <begin position="409"/>
        <end position="436"/>
    </location>
</feature>
<dbReference type="PROSITE" id="PS50035">
    <property type="entry name" value="PLD"/>
    <property type="match status" value="2"/>
</dbReference>
<dbReference type="PANTHER" id="PTHR21248:SF12">
    <property type="entry name" value="CARDIOLIPIN SYNTHASE C"/>
    <property type="match status" value="1"/>
</dbReference>
<dbReference type="GO" id="GO:0032049">
    <property type="term" value="P:cardiolipin biosynthetic process"/>
    <property type="evidence" value="ECO:0007669"/>
    <property type="project" value="UniProtKB-ARBA"/>
</dbReference>
<comment type="caution">
    <text evidence="2">The sequence shown here is derived from an EMBL/GenBank/DDBJ whole genome shotgun (WGS) entry which is preliminary data.</text>
</comment>
<evidence type="ECO:0000313" key="2">
    <source>
        <dbReference type="EMBL" id="CAD5105891.1"/>
    </source>
</evidence>
<proteinExistence type="predicted"/>
<evidence type="ECO:0000313" key="3">
    <source>
        <dbReference type="Proteomes" id="UP000583387"/>
    </source>
</evidence>
<dbReference type="Gene3D" id="3.30.870.10">
    <property type="entry name" value="Endonuclease Chain A"/>
    <property type="match status" value="2"/>
</dbReference>
<dbReference type="Proteomes" id="UP000583387">
    <property type="component" value="Unassembled WGS sequence"/>
</dbReference>
<gene>
    <name evidence="2" type="primary">clsC</name>
    <name evidence="2" type="ORF">PSEWESI4_00148</name>
</gene>
<dbReference type="SUPFAM" id="SSF56024">
    <property type="entry name" value="Phospholipase D/nuclease"/>
    <property type="match status" value="2"/>
</dbReference>
<reference evidence="2 3" key="1">
    <citation type="submission" date="2020-08" db="EMBL/GenBank/DDBJ databases">
        <authorList>
            <person name="Criscuolo A."/>
        </authorList>
    </citation>
    <scope>NUCLEOTIDE SEQUENCE [LARGE SCALE GENOMIC DNA]</scope>
    <source>
        <strain evidence="2">CIP111764</strain>
    </source>
</reference>
<dbReference type="Pfam" id="PF13091">
    <property type="entry name" value="PLDc_2"/>
    <property type="match status" value="2"/>
</dbReference>
<dbReference type="SMART" id="SM00155">
    <property type="entry name" value="PLDc"/>
    <property type="match status" value="2"/>
</dbReference>
<keyword evidence="2" id="KW-0808">Transferase</keyword>
<sequence>MNTLVLHCLRAFGLVIPLLLCGCSTLEPLPPQEPELSLPVGTDTALDRLVSPADTQVPGKSGFRLVHDGMEAFALRVHSANLAGRSLDVQTYIWHEDQTGLYLVHVLLKAADRGVRVRLLVDDMDARAKHYGFAALSAHPNIAVRHFNPFSSRYGTVSKVLEALQSFNRINHRMHNKTWIADGRLAVAGGRNLGDEYFDASPVVNFSDLDFAMVGPVVKEAAESFDRYWNASVTYPVELLAPGDVTEQALAELRAKLDPYVARITQGAYAQALRQDDAVQRLIKGDWPMDWSDDYQFISDDPLKVRGIEQGLYGSKVLAGLLPAVKSSRERLSIISPYFVPGKLGMDALTERAGAGSRVRVLTNSLAANDVVAVHGGYTKYRKPLIAGGVQLWELKPRSHVRASLFGSSGASLHTKAMVIDRSQVFVGSYNLDARSAVLNCEQGILVRHPDLAEQLEALFERQITEFAWAVTLERGDVRWSDGKREYESEPYASMGRRALAWLTRVLPIESQL</sequence>
<name>A0A7U7I7P8_9GAMM</name>
<dbReference type="GO" id="GO:0030572">
    <property type="term" value="F:phosphatidyltransferase activity"/>
    <property type="evidence" value="ECO:0007669"/>
    <property type="project" value="UniProtKB-ARBA"/>
</dbReference>